<dbReference type="InterPro" id="IPR022742">
    <property type="entry name" value="Hydrolase_4"/>
</dbReference>
<dbReference type="OrthoDB" id="10249433at2759"/>
<dbReference type="InterPro" id="IPR051044">
    <property type="entry name" value="MAG_DAG_Lipase"/>
</dbReference>
<dbReference type="InterPro" id="IPR029058">
    <property type="entry name" value="AB_hydrolase_fold"/>
</dbReference>
<comment type="caution">
    <text evidence="2">The sequence shown here is derived from an EMBL/GenBank/DDBJ whole genome shotgun (WGS) entry which is preliminary data.</text>
</comment>
<protein>
    <recommendedName>
        <fullName evidence="1">Serine aminopeptidase S33 domain-containing protein</fullName>
    </recommendedName>
</protein>
<gene>
    <name evidence="2" type="ORF">AZE42_02471</name>
</gene>
<dbReference type="EMBL" id="LVVM01006280">
    <property type="protein sequence ID" value="OJA08530.1"/>
    <property type="molecule type" value="Genomic_DNA"/>
</dbReference>
<dbReference type="SUPFAM" id="SSF53474">
    <property type="entry name" value="alpha/beta-Hydrolases"/>
    <property type="match status" value="1"/>
</dbReference>
<organism evidence="2 3">
    <name type="scientific">Rhizopogon vesiculosus</name>
    <dbReference type="NCBI Taxonomy" id="180088"/>
    <lineage>
        <taxon>Eukaryota</taxon>
        <taxon>Fungi</taxon>
        <taxon>Dikarya</taxon>
        <taxon>Basidiomycota</taxon>
        <taxon>Agaricomycotina</taxon>
        <taxon>Agaricomycetes</taxon>
        <taxon>Agaricomycetidae</taxon>
        <taxon>Boletales</taxon>
        <taxon>Suillineae</taxon>
        <taxon>Rhizopogonaceae</taxon>
        <taxon>Rhizopogon</taxon>
    </lineage>
</organism>
<dbReference type="PANTHER" id="PTHR11614">
    <property type="entry name" value="PHOSPHOLIPASE-RELATED"/>
    <property type="match status" value="1"/>
</dbReference>
<dbReference type="Pfam" id="PF12146">
    <property type="entry name" value="Hydrolase_4"/>
    <property type="match status" value="1"/>
</dbReference>
<evidence type="ECO:0000313" key="2">
    <source>
        <dbReference type="EMBL" id="OJA08530.1"/>
    </source>
</evidence>
<proteinExistence type="predicted"/>
<evidence type="ECO:0000259" key="1">
    <source>
        <dbReference type="Pfam" id="PF12146"/>
    </source>
</evidence>
<feature type="domain" description="Serine aminopeptidase S33" evidence="1">
    <location>
        <begin position="27"/>
        <end position="298"/>
    </location>
</feature>
<name>A0A1J8QGJ8_9AGAM</name>
<dbReference type="Proteomes" id="UP000183567">
    <property type="component" value="Unassembled WGS sequence"/>
</dbReference>
<keyword evidence="3" id="KW-1185">Reference proteome</keyword>
<evidence type="ECO:0000313" key="3">
    <source>
        <dbReference type="Proteomes" id="UP000183567"/>
    </source>
</evidence>
<reference evidence="2 3" key="1">
    <citation type="submission" date="2016-03" db="EMBL/GenBank/DDBJ databases">
        <title>Comparative genomics of the ectomycorrhizal sister species Rhizopogon vinicolor and Rhizopogon vesiculosus (Basidiomycota: Boletales) reveals a divergence of the mating type B locus.</title>
        <authorList>
            <person name="Mujic A.B."/>
            <person name="Kuo A."/>
            <person name="Tritt A."/>
            <person name="Lipzen A."/>
            <person name="Chen C."/>
            <person name="Johnson J."/>
            <person name="Sharma A."/>
            <person name="Barry K."/>
            <person name="Grigoriev I.V."/>
            <person name="Spatafora J.W."/>
        </authorList>
    </citation>
    <scope>NUCLEOTIDE SEQUENCE [LARGE SCALE GENOMIC DNA]</scope>
    <source>
        <strain evidence="2 3">AM-OR11-056</strain>
    </source>
</reference>
<sequence length="324" mass="35798">MTTYSESWLVGPQRTQFYTRTYHPASAPKGVVVFVHGFIEHIARYEHVFPAWSARDIAVFAYDQRGFGRTALDSERKSKNSSYAKTSWKEQLQDLEWAIGHAKREFGSIPLFLYGHSMGGALVLAFPTREHTPPEKETVTGLAGVIATSPLILQAKPAAKAARWIGGKASLLMPSLTIPADVNSQVVTSSSCCSARLTRPSQDISHDEAVGVAYMKDPMVKPVGSLRGISDMLDGGEHLLRTEYTRWPTDLPVLLVHGSDDKVTSAKASELLYQRLPAKDRKLSIYEGGYHELHNEPDGVKEKLIEECIAWVEAHLSPSISPKL</sequence>
<dbReference type="Gene3D" id="3.40.50.1820">
    <property type="entry name" value="alpha/beta hydrolase"/>
    <property type="match status" value="1"/>
</dbReference>
<dbReference type="AlphaFoldDB" id="A0A1J8QGJ8"/>
<accession>A0A1J8QGJ8</accession>
<dbReference type="STRING" id="180088.A0A1J8QGJ8"/>